<name>A0A7W6PQM5_9HYPH</name>
<dbReference type="RefSeq" id="WP_062553128.1">
    <property type="nucleotide sequence ID" value="NZ_CP049250.1"/>
</dbReference>
<sequence>MAWTIEYRQDIQKSLKKLDHATRQRIRVFLEERVAKLDDPRQIADRLQGSELGQYWRFRVGDFRIICDIQEQRLVVLVLEIGHRREIYR</sequence>
<dbReference type="InterPro" id="IPR035093">
    <property type="entry name" value="RelE/ParE_toxin_dom_sf"/>
</dbReference>
<proteinExistence type="inferred from homology"/>
<protein>
    <submittedName>
        <fullName evidence="3">mRNA interferase RelE/StbE</fullName>
    </submittedName>
</protein>
<dbReference type="Gene3D" id="3.30.2310.20">
    <property type="entry name" value="RelE-like"/>
    <property type="match status" value="1"/>
</dbReference>
<evidence type="ECO:0000313" key="4">
    <source>
        <dbReference type="Proteomes" id="UP000519897"/>
    </source>
</evidence>
<keyword evidence="4" id="KW-1185">Reference proteome</keyword>
<organism evidence="3 4">
    <name type="scientific">Rhizobium rhizoryzae</name>
    <dbReference type="NCBI Taxonomy" id="451876"/>
    <lineage>
        <taxon>Bacteria</taxon>
        <taxon>Pseudomonadati</taxon>
        <taxon>Pseudomonadota</taxon>
        <taxon>Alphaproteobacteria</taxon>
        <taxon>Hyphomicrobiales</taxon>
        <taxon>Rhizobiaceae</taxon>
        <taxon>Rhizobium/Agrobacterium group</taxon>
        <taxon>Rhizobium</taxon>
    </lineage>
</organism>
<dbReference type="PANTHER" id="PTHR35601:SF1">
    <property type="entry name" value="TOXIN RELE"/>
    <property type="match status" value="1"/>
</dbReference>
<dbReference type="SUPFAM" id="SSF143011">
    <property type="entry name" value="RelE-like"/>
    <property type="match status" value="1"/>
</dbReference>
<accession>A0A7W6PQM5</accession>
<keyword evidence="2" id="KW-1277">Toxin-antitoxin system</keyword>
<dbReference type="Proteomes" id="UP000519897">
    <property type="component" value="Unassembled WGS sequence"/>
</dbReference>
<gene>
    <name evidence="3" type="ORF">GGQ72_001583</name>
</gene>
<evidence type="ECO:0000313" key="3">
    <source>
        <dbReference type="EMBL" id="MBB4143084.1"/>
    </source>
</evidence>
<comment type="caution">
    <text evidence="3">The sequence shown here is derived from an EMBL/GenBank/DDBJ whole genome shotgun (WGS) entry which is preliminary data.</text>
</comment>
<dbReference type="NCBIfam" id="TIGR02385">
    <property type="entry name" value="RelE_StbE"/>
    <property type="match status" value="1"/>
</dbReference>
<dbReference type="EMBL" id="JACIEC010000001">
    <property type="protein sequence ID" value="MBB4143084.1"/>
    <property type="molecule type" value="Genomic_DNA"/>
</dbReference>
<dbReference type="AlphaFoldDB" id="A0A7W6PQM5"/>
<dbReference type="InterPro" id="IPR007712">
    <property type="entry name" value="RelE/ParE_toxin"/>
</dbReference>
<dbReference type="PANTHER" id="PTHR35601">
    <property type="entry name" value="TOXIN RELE"/>
    <property type="match status" value="1"/>
</dbReference>
<comment type="similarity">
    <text evidence="1">Belongs to the RelE toxin family.</text>
</comment>
<evidence type="ECO:0000256" key="1">
    <source>
        <dbReference type="ARBA" id="ARBA00006226"/>
    </source>
</evidence>
<dbReference type="Pfam" id="PF05016">
    <property type="entry name" value="ParE_toxin"/>
    <property type="match status" value="1"/>
</dbReference>
<reference evidence="3 4" key="1">
    <citation type="submission" date="2020-08" db="EMBL/GenBank/DDBJ databases">
        <title>Genomic Encyclopedia of Type Strains, Phase IV (KMG-IV): sequencing the most valuable type-strain genomes for metagenomic binning, comparative biology and taxonomic classification.</title>
        <authorList>
            <person name="Goeker M."/>
        </authorList>
    </citation>
    <scope>NUCLEOTIDE SEQUENCE [LARGE SCALE GENOMIC DNA]</scope>
    <source>
        <strain evidence="3 4">DSM 29514</strain>
    </source>
</reference>
<evidence type="ECO:0000256" key="2">
    <source>
        <dbReference type="ARBA" id="ARBA00022649"/>
    </source>
</evidence>